<dbReference type="EMBL" id="VISO01000001">
    <property type="protein sequence ID" value="TVZ74823.1"/>
    <property type="molecule type" value="Genomic_DNA"/>
</dbReference>
<name>A0A559TJN8_9HYPH</name>
<evidence type="ECO:0000313" key="1">
    <source>
        <dbReference type="EMBL" id="TVZ74823.1"/>
    </source>
</evidence>
<sequence>MLFKSEQGFREYIRLAQENVAEAMAEPSPLVVGVERYCDFLQKELLSGEQDLTATAGFLLLNSYMLYQSSVATALTGHAVAIYPLLRTALESACYGYLMRSDTAVERLWLDREKTEADMKAARKRFTSAVKDVAAAIDKADPGKGAVINQAYQQAIDWGAHPNPRSIHKHIQTPRDIGTHIQVDLTGLHGQGALEYDRSLLACLDFGMLLGIVIAHSLSTVSKDTIRTLQGLIEMKEALLESEFPEVYAAMGPLKR</sequence>
<proteinExistence type="predicted"/>
<comment type="caution">
    <text evidence="1">The sequence shown here is derived from an EMBL/GenBank/DDBJ whole genome shotgun (WGS) entry which is preliminary data.</text>
</comment>
<accession>A0A559TJN8</accession>
<dbReference type="AlphaFoldDB" id="A0A559TJN8"/>
<organism evidence="1 2">
    <name type="scientific">Rhizobium mongolense USDA 1844</name>
    <dbReference type="NCBI Taxonomy" id="1079460"/>
    <lineage>
        <taxon>Bacteria</taxon>
        <taxon>Pseudomonadati</taxon>
        <taxon>Pseudomonadota</taxon>
        <taxon>Alphaproteobacteria</taxon>
        <taxon>Hyphomicrobiales</taxon>
        <taxon>Rhizobiaceae</taxon>
        <taxon>Rhizobium/Agrobacterium group</taxon>
        <taxon>Rhizobium</taxon>
    </lineage>
</organism>
<dbReference type="Proteomes" id="UP000319824">
    <property type="component" value="Unassembled WGS sequence"/>
</dbReference>
<protein>
    <submittedName>
        <fullName evidence="1">Uncharacterized protein</fullName>
    </submittedName>
</protein>
<evidence type="ECO:0000313" key="2">
    <source>
        <dbReference type="Proteomes" id="UP000319824"/>
    </source>
</evidence>
<gene>
    <name evidence="1" type="ORF">BCL32_0144</name>
</gene>
<reference evidence="1 2" key="1">
    <citation type="submission" date="2019-06" db="EMBL/GenBank/DDBJ databases">
        <title>Pac Bio to generate improved reference genome sequences for organisms with transposon mutant libraries (support for FEBA project).</title>
        <authorList>
            <person name="Blow M."/>
        </authorList>
    </citation>
    <scope>NUCLEOTIDE SEQUENCE [LARGE SCALE GENOMIC DNA]</scope>
    <source>
        <strain evidence="1 2">USDA 1844</strain>
    </source>
</reference>